<dbReference type="InterPro" id="IPR014001">
    <property type="entry name" value="Helicase_ATP-bd"/>
</dbReference>
<dbReference type="GO" id="GO:0005524">
    <property type="term" value="F:ATP binding"/>
    <property type="evidence" value="ECO:0007669"/>
    <property type="project" value="InterPro"/>
</dbReference>
<dbReference type="RefSeq" id="WP_033256190.1">
    <property type="nucleotide sequence ID" value="NZ_BSRX01000007.1"/>
</dbReference>
<feature type="domain" description="Helicase ATP-binding" evidence="2">
    <location>
        <begin position="303"/>
        <end position="460"/>
    </location>
</feature>
<evidence type="ECO:0000259" key="2">
    <source>
        <dbReference type="PROSITE" id="PS51192"/>
    </source>
</evidence>
<dbReference type="InterPro" id="IPR027417">
    <property type="entry name" value="P-loop_NTPase"/>
</dbReference>
<gene>
    <name evidence="4" type="ORF">Kpho01_16330</name>
</gene>
<feature type="domain" description="Helicase C-terminal" evidence="3">
    <location>
        <begin position="545"/>
        <end position="728"/>
    </location>
</feature>
<dbReference type="Proteomes" id="UP001165143">
    <property type="component" value="Unassembled WGS sequence"/>
</dbReference>
<dbReference type="SUPFAM" id="SSF52540">
    <property type="entry name" value="P-loop containing nucleoside triphosphate hydrolases"/>
    <property type="match status" value="2"/>
</dbReference>
<evidence type="ECO:0000313" key="5">
    <source>
        <dbReference type="Proteomes" id="UP001165143"/>
    </source>
</evidence>
<dbReference type="PROSITE" id="PS51192">
    <property type="entry name" value="HELICASE_ATP_BIND_1"/>
    <property type="match status" value="1"/>
</dbReference>
<dbReference type="PROSITE" id="PS51194">
    <property type="entry name" value="HELICASE_CTER"/>
    <property type="match status" value="1"/>
</dbReference>
<reference evidence="4" key="1">
    <citation type="submission" date="2023-02" db="EMBL/GenBank/DDBJ databases">
        <title>Kitasatospora phosalacinea NBRC 14362.</title>
        <authorList>
            <person name="Ichikawa N."/>
            <person name="Sato H."/>
            <person name="Tonouchi N."/>
        </authorList>
    </citation>
    <scope>NUCLEOTIDE SEQUENCE</scope>
    <source>
        <strain evidence="4">NBRC 14362</strain>
    </source>
</reference>
<dbReference type="CDD" id="cd18793">
    <property type="entry name" value="SF2_C_SNF"/>
    <property type="match status" value="1"/>
</dbReference>
<keyword evidence="4" id="KW-0347">Helicase</keyword>
<dbReference type="Gene3D" id="3.40.50.300">
    <property type="entry name" value="P-loop containing nucleotide triphosphate hydrolases"/>
    <property type="match status" value="1"/>
</dbReference>
<dbReference type="InterPro" id="IPR001650">
    <property type="entry name" value="Helicase_C-like"/>
</dbReference>
<dbReference type="AlphaFoldDB" id="A0A9W6UMZ8"/>
<name>A0A9W6UMZ8_9ACTN</name>
<dbReference type="PANTHER" id="PTHR10799">
    <property type="entry name" value="SNF2/RAD54 HELICASE FAMILY"/>
    <property type="match status" value="1"/>
</dbReference>
<dbReference type="Gene3D" id="3.40.50.10810">
    <property type="entry name" value="Tandem AAA-ATPase domain"/>
    <property type="match status" value="1"/>
</dbReference>
<evidence type="ECO:0000259" key="3">
    <source>
        <dbReference type="PROSITE" id="PS51194"/>
    </source>
</evidence>
<accession>A0A9W6UMZ8</accession>
<comment type="caution">
    <text evidence="4">The sequence shown here is derived from an EMBL/GenBank/DDBJ whole genome shotgun (WGS) entry which is preliminary data.</text>
</comment>
<evidence type="ECO:0000313" key="4">
    <source>
        <dbReference type="EMBL" id="GLW53622.1"/>
    </source>
</evidence>
<proteinExistence type="predicted"/>
<dbReference type="GO" id="GO:0016787">
    <property type="term" value="F:hydrolase activity"/>
    <property type="evidence" value="ECO:0007669"/>
    <property type="project" value="UniProtKB-KW"/>
</dbReference>
<dbReference type="EMBL" id="BSRX01000007">
    <property type="protein sequence ID" value="GLW53622.1"/>
    <property type="molecule type" value="Genomic_DNA"/>
</dbReference>
<sequence>MAGRGGRWARGVVAVAGRQRGAARALVADHAAAVAEVAAAHREVFERLVRAELEAIPVERLKDVTEGRLQIGTLRAVGYATVAAVHAATRQDLLRIPGIGGPTAAHLLGAAGQIATAVQEGTAVRLDPAHPDAGTTALVAALHRLVLAGPAARRAAAEAADLDARYEAPLAEAKYARGRLRGLLAGAQKRERAWHAVELLAAEGERAAVDGVELRFAQASADLLRPPAGEVEAWVEFEHRAAEFYAELALLAEDGRLAGPTATDGRAAAEGHLPDGLAEQVRAQPFDDRGCTVSLRGYQAFGARFALARKKVVIGDEMGLGKTVQALAVLAHLAAEAAAARFLVVCPASVLVNWQRETAARTTLAAHRYHGPDREAARERWLATGGVLVATYESLRTLADDPVAALVVDEAHFVKNPAALRTRLVAERAARTEHVLFLTGTPMENRVEEFRTLIGHLQPDLLTGLPAGLGALGPLAFRRAVAPAYLRRNQQDVLTELPDVVRVDEWDELSAADRAAYAAAVAEGNFMAMRRAAYADPAHSAKLRRLRELVAGAAESGHKVVVFSYFREVLATVRAALDAPGAATGVGTGLGTGVGTGTGTGVGTGLGTGVVVGTVAGSLPADQRQELVDAFTAAEGHAVLLCQIQAGGTGLNLQAASVVVLCEPQLKPTLEDQAVARAQRMGQVRRVRVHRLLATDSLDRRLVELLRGKAELFDHYARRSDLAEAAPEAVDISDRALAVRIVEDEQLRLAGPAA</sequence>
<dbReference type="SMART" id="SM00490">
    <property type="entry name" value="HELICc"/>
    <property type="match status" value="1"/>
</dbReference>
<evidence type="ECO:0000256" key="1">
    <source>
        <dbReference type="ARBA" id="ARBA00022801"/>
    </source>
</evidence>
<dbReference type="Pfam" id="PF00176">
    <property type="entry name" value="SNF2-rel_dom"/>
    <property type="match status" value="1"/>
</dbReference>
<keyword evidence="4" id="KW-0067">ATP-binding</keyword>
<organism evidence="4 5">
    <name type="scientific">Kitasatospora phosalacinea</name>
    <dbReference type="NCBI Taxonomy" id="2065"/>
    <lineage>
        <taxon>Bacteria</taxon>
        <taxon>Bacillati</taxon>
        <taxon>Actinomycetota</taxon>
        <taxon>Actinomycetes</taxon>
        <taxon>Kitasatosporales</taxon>
        <taxon>Streptomycetaceae</taxon>
        <taxon>Kitasatospora</taxon>
    </lineage>
</organism>
<keyword evidence="1" id="KW-0378">Hydrolase</keyword>
<protein>
    <submittedName>
        <fullName evidence="4">Helicase SNF2</fullName>
    </submittedName>
</protein>
<dbReference type="Pfam" id="PF00271">
    <property type="entry name" value="Helicase_C"/>
    <property type="match status" value="1"/>
</dbReference>
<dbReference type="InterPro" id="IPR038718">
    <property type="entry name" value="SNF2-like_sf"/>
</dbReference>
<dbReference type="Gene3D" id="1.10.150.20">
    <property type="entry name" value="5' to 3' exonuclease, C-terminal subdomain"/>
    <property type="match status" value="1"/>
</dbReference>
<dbReference type="SMART" id="SM00487">
    <property type="entry name" value="DEXDc"/>
    <property type="match status" value="1"/>
</dbReference>
<dbReference type="InterPro" id="IPR000330">
    <property type="entry name" value="SNF2_N"/>
</dbReference>
<keyword evidence="4" id="KW-0547">Nucleotide-binding</keyword>
<dbReference type="CDD" id="cd17919">
    <property type="entry name" value="DEXHc_Snf"/>
    <property type="match status" value="1"/>
</dbReference>
<dbReference type="InterPro" id="IPR049730">
    <property type="entry name" value="SNF2/RAD54-like_C"/>
</dbReference>
<dbReference type="GO" id="GO:0004386">
    <property type="term" value="F:helicase activity"/>
    <property type="evidence" value="ECO:0007669"/>
    <property type="project" value="UniProtKB-KW"/>
</dbReference>